<dbReference type="GO" id="GO:0000796">
    <property type="term" value="C:condensin complex"/>
    <property type="evidence" value="ECO:0007669"/>
    <property type="project" value="TreeGrafter"/>
</dbReference>
<dbReference type="EMBL" id="MTYJ01000041">
    <property type="protein sequence ID" value="OQV19297.1"/>
    <property type="molecule type" value="Genomic_DNA"/>
</dbReference>
<keyword evidence="5" id="KW-0206">Cytoskeleton</keyword>
<protein>
    <recommendedName>
        <fullName evidence="8">CLIP1 zinc knuckle domain-containing protein</fullName>
    </recommendedName>
</protein>
<feature type="coiled-coil region" evidence="6">
    <location>
        <begin position="314"/>
        <end position="341"/>
    </location>
</feature>
<sequence>MEVLRQTKAARRRRKSAQADDRGYFTCTPNHGVFAPIAKVSKAPLPHTSDEPRTPKGLMTGMKRSPSQESMHSNFSVQSTASRRSSAIRLGTSSLSPSTVAVGRTGTGTAADIQKAHQEKDILIANLSRERDLARKELAAKSNQERDVHSEIQKLQEQYVGALSAQDARIQEMADALKVVEEEKQKLREALEDEKKKVEDIQFRLEEEQMSKDSGEPENDAVQKVLNEKNKEILSLKSDVETVKTELGRLQTSLALKDEEIEKWRLAADETKFKNSETADDRDRIAFEIADLHRQLRDATEKHRIELAAVQTSLQEKTAAEDELRKDITKQKDEIVKLSQEKLQLEGVKVASQQADDALSSVVREKEEIKARLRDANGHLSQANQEVARLKSEYDHLDAAVREKRTVMTGIFKEFADVAGPQSFDEEIPVLKQLLGAVQLRASQSVEAIRLELLESRKTCEASNERINQLTIDLNSVKAEREELSGKLQAVNAEKSTIMTETDLLKQRVESLQGDLSKATAVAEASVSASSSNLRRSLDDKTKENETLLYRLTELEIEYAETVRKTREDSSLDLSNAAAQHKSQLEKLSATHQSELESLRSKSEAHIQSVDARLGELTSALHKAEAEKTDLNQQLQKAEAEKADLNQQIGKFIEVLHQKDAELKDARADIEKTFAQEAGEKTELTTQLKDQQRKLETLDAEVTSLTALNAERKQEVDELSRRAAKSNEELVAAKNRADESEAKWKSLQAEVEQSKAAFAEQMVLAEVRHGDQLRAAQNERDSLVGTVAELKDQITALSAISTAEVDSLREQLSERLKESNIQLFSRTSELELSLNQISGLQADLDKARNEIGDMATVTRSLEERLGAVSIERDGVNAERLSLTEEVNDLRTSKQYLLDELNKAKKIADGAERSAAELNAHQAEVQRLLDSAKNESRDAEVAFARQITMAQMKTEELQKSADAERSSMEGKIFDLERQVAALLVESSSSLDAVRSDLQRRLDVADSECQSKSAALLSLQSEMASTQEKVRKAEAATHIAVSSLKSAEDRIAALSGEVEDANQRSLAAEDALRKFHHLPASLAQTESQLATITADLTVSQAKNAQMEAQHAESVTKLGSLSKALDERNTRLSGLDAETAALKAKNARLQESLAEGSLLAEEMTKLRAAMETLVGENKTLTASLADRTAELTRQRTTNEELRTGMDVLRQTKAAEEAKKSAQADDRGTLNALLNKELERVKSEVDAHRRLLQQKDSEISMLRDRAVQGDTAAAKASLPLLTPAGSSASSSAGEKNEFQVQILNSIIADQQNKILDLERRLQETAAKTVESVVNLKDSTEPKLPPVRRAIRLYCGTCQKFDLHDGQDCPTKFNKASSSSPERERKPKAPARPPRKYCDECEVFEMHDTADCPELLKKNSARQRLQKPAVSIRNDHETF</sequence>
<feature type="domain" description="CLIP1 zinc knuckle" evidence="8">
    <location>
        <begin position="1390"/>
        <end position="1407"/>
    </location>
</feature>
<dbReference type="Gene3D" id="1.10.287.1490">
    <property type="match status" value="1"/>
</dbReference>
<feature type="region of interest" description="Disordered" evidence="7">
    <location>
        <begin position="1364"/>
        <end position="1390"/>
    </location>
</feature>
<feature type="compositionally biased region" description="Polar residues" evidence="7">
    <location>
        <begin position="65"/>
        <end position="74"/>
    </location>
</feature>
<accession>A0A1W0WVX0</accession>
<comment type="caution">
    <text evidence="9">The sequence shown here is derived from an EMBL/GenBank/DDBJ whole genome shotgun (WGS) entry which is preliminary data.</text>
</comment>
<reference evidence="10" key="1">
    <citation type="submission" date="2017-01" db="EMBL/GenBank/DDBJ databases">
        <title>Comparative genomics of anhydrobiosis in the tardigrade Hypsibius dujardini.</title>
        <authorList>
            <person name="Yoshida Y."/>
            <person name="Koutsovoulos G."/>
            <person name="Laetsch D."/>
            <person name="Stevens L."/>
            <person name="Kumar S."/>
            <person name="Horikawa D."/>
            <person name="Ishino K."/>
            <person name="Komine S."/>
            <person name="Tomita M."/>
            <person name="Blaxter M."/>
            <person name="Arakawa K."/>
        </authorList>
    </citation>
    <scope>NUCLEOTIDE SEQUENCE [LARGE SCALE GENOMIC DNA]</scope>
    <source>
        <strain evidence="10">Z151</strain>
    </source>
</reference>
<comment type="subcellular location">
    <subcellularLocation>
        <location evidence="1">Cytoplasm</location>
        <location evidence="1">Cytoskeleton</location>
    </subcellularLocation>
</comment>
<dbReference type="OrthoDB" id="2130750at2759"/>
<dbReference type="SUPFAM" id="SSF74924">
    <property type="entry name" value="Cap-Gly domain"/>
    <property type="match status" value="1"/>
</dbReference>
<proteinExistence type="predicted"/>
<keyword evidence="3" id="KW-0493">Microtubule</keyword>
<dbReference type="GO" id="GO:0000793">
    <property type="term" value="C:condensed chromosome"/>
    <property type="evidence" value="ECO:0007669"/>
    <property type="project" value="TreeGrafter"/>
</dbReference>
<keyword evidence="10" id="KW-1185">Reference proteome</keyword>
<dbReference type="GO" id="GO:0007076">
    <property type="term" value="P:mitotic chromosome condensation"/>
    <property type="evidence" value="ECO:0007669"/>
    <property type="project" value="TreeGrafter"/>
</dbReference>
<dbReference type="InterPro" id="IPR036859">
    <property type="entry name" value="CAP-Gly_dom_sf"/>
</dbReference>
<dbReference type="Pfam" id="PF16641">
    <property type="entry name" value="CLIP1_ZNF"/>
    <property type="match status" value="1"/>
</dbReference>
<feature type="coiled-coil region" evidence="6">
    <location>
        <begin position="1014"/>
        <end position="1062"/>
    </location>
</feature>
<dbReference type="GO" id="GO:0000785">
    <property type="term" value="C:chromatin"/>
    <property type="evidence" value="ECO:0007669"/>
    <property type="project" value="TreeGrafter"/>
</dbReference>
<gene>
    <name evidence="9" type="ORF">BV898_06717</name>
</gene>
<evidence type="ECO:0000256" key="5">
    <source>
        <dbReference type="ARBA" id="ARBA00023212"/>
    </source>
</evidence>
<evidence type="ECO:0000256" key="2">
    <source>
        <dbReference type="ARBA" id="ARBA00022490"/>
    </source>
</evidence>
<evidence type="ECO:0000256" key="3">
    <source>
        <dbReference type="ARBA" id="ARBA00022701"/>
    </source>
</evidence>
<feature type="compositionally biased region" description="Basic and acidic residues" evidence="7">
    <location>
        <begin position="594"/>
        <end position="603"/>
    </location>
</feature>
<dbReference type="InterPro" id="IPR032108">
    <property type="entry name" value="CLIP1_ZNF"/>
</dbReference>
<feature type="coiled-coil region" evidence="6">
    <location>
        <begin position="366"/>
        <end position="400"/>
    </location>
</feature>
<evidence type="ECO:0000313" key="10">
    <source>
        <dbReference type="Proteomes" id="UP000192578"/>
    </source>
</evidence>
<dbReference type="PANTHER" id="PTHR43941">
    <property type="entry name" value="STRUCTURAL MAINTENANCE OF CHROMOSOMES PROTEIN 2"/>
    <property type="match status" value="1"/>
</dbReference>
<feature type="coiled-coil region" evidence="6">
    <location>
        <begin position="124"/>
        <end position="246"/>
    </location>
</feature>
<evidence type="ECO:0000256" key="7">
    <source>
        <dbReference type="SAM" id="MobiDB-lite"/>
    </source>
</evidence>
<evidence type="ECO:0000256" key="1">
    <source>
        <dbReference type="ARBA" id="ARBA00004245"/>
    </source>
</evidence>
<keyword evidence="4 6" id="KW-0175">Coiled coil</keyword>
<dbReference type="GO" id="GO:0005874">
    <property type="term" value="C:microtubule"/>
    <property type="evidence" value="ECO:0007669"/>
    <property type="project" value="UniProtKB-KW"/>
</dbReference>
<organism evidence="9 10">
    <name type="scientific">Hypsibius exemplaris</name>
    <name type="common">Freshwater tardigrade</name>
    <dbReference type="NCBI Taxonomy" id="2072580"/>
    <lineage>
        <taxon>Eukaryota</taxon>
        <taxon>Metazoa</taxon>
        <taxon>Ecdysozoa</taxon>
        <taxon>Tardigrada</taxon>
        <taxon>Eutardigrada</taxon>
        <taxon>Parachela</taxon>
        <taxon>Hypsibioidea</taxon>
        <taxon>Hypsibiidae</taxon>
        <taxon>Hypsibius</taxon>
    </lineage>
</organism>
<keyword evidence="2" id="KW-0963">Cytoplasm</keyword>
<evidence type="ECO:0000256" key="4">
    <source>
        <dbReference type="ARBA" id="ARBA00023054"/>
    </source>
</evidence>
<feature type="coiled-coil region" evidence="6">
    <location>
        <begin position="1227"/>
        <end position="1254"/>
    </location>
</feature>
<dbReference type="PANTHER" id="PTHR43941:SF1">
    <property type="entry name" value="STRUCTURAL MAINTENANCE OF CHROMOSOMES PROTEIN 2"/>
    <property type="match status" value="1"/>
</dbReference>
<feature type="coiled-coil region" evidence="6">
    <location>
        <begin position="1296"/>
        <end position="1323"/>
    </location>
</feature>
<feature type="region of interest" description="Disordered" evidence="7">
    <location>
        <begin position="1"/>
        <end position="74"/>
    </location>
</feature>
<evidence type="ECO:0000259" key="8">
    <source>
        <dbReference type="Pfam" id="PF16641"/>
    </source>
</evidence>
<feature type="coiled-coil region" evidence="6">
    <location>
        <begin position="900"/>
        <end position="937"/>
    </location>
</feature>
<feature type="coiled-coil region" evidence="6">
    <location>
        <begin position="460"/>
        <end position="494"/>
    </location>
</feature>
<dbReference type="GO" id="GO:0003682">
    <property type="term" value="F:chromatin binding"/>
    <property type="evidence" value="ECO:0007669"/>
    <property type="project" value="TreeGrafter"/>
</dbReference>
<evidence type="ECO:0000313" key="9">
    <source>
        <dbReference type="EMBL" id="OQV19297.1"/>
    </source>
</evidence>
<evidence type="ECO:0000256" key="6">
    <source>
        <dbReference type="SAM" id="Coils"/>
    </source>
</evidence>
<feature type="coiled-coil region" evidence="6">
    <location>
        <begin position="681"/>
        <end position="793"/>
    </location>
</feature>
<dbReference type="Proteomes" id="UP000192578">
    <property type="component" value="Unassembled WGS sequence"/>
</dbReference>
<name>A0A1W0WVX0_HYPEX</name>
<feature type="region of interest" description="Disordered" evidence="7">
    <location>
        <begin position="583"/>
        <end position="603"/>
    </location>
</feature>